<dbReference type="PANTHER" id="PTHR24248">
    <property type="entry name" value="ADRENERGIC RECEPTOR-RELATED G-PROTEIN COUPLED RECEPTOR"/>
    <property type="match status" value="1"/>
</dbReference>
<evidence type="ECO:0000256" key="3">
    <source>
        <dbReference type="ARBA" id="ARBA00022989"/>
    </source>
</evidence>
<reference evidence="10 11" key="1">
    <citation type="submission" date="2023-03" db="EMBL/GenBank/DDBJ databases">
        <title>Genome insight into feeding habits of ladybird beetles.</title>
        <authorList>
            <person name="Li H.-S."/>
            <person name="Huang Y.-H."/>
            <person name="Pang H."/>
        </authorList>
    </citation>
    <scope>NUCLEOTIDE SEQUENCE [LARGE SCALE GENOMIC DNA]</scope>
    <source>
        <strain evidence="10">SYSU_2023b</strain>
        <tissue evidence="10">Whole body</tissue>
    </source>
</reference>
<dbReference type="GO" id="GO:0005886">
    <property type="term" value="C:plasma membrane"/>
    <property type="evidence" value="ECO:0007669"/>
    <property type="project" value="TreeGrafter"/>
</dbReference>
<evidence type="ECO:0000313" key="11">
    <source>
        <dbReference type="Proteomes" id="UP001431783"/>
    </source>
</evidence>
<proteinExistence type="predicted"/>
<evidence type="ECO:0000256" key="1">
    <source>
        <dbReference type="ARBA" id="ARBA00004141"/>
    </source>
</evidence>
<keyword evidence="2 9" id="KW-0812">Transmembrane</keyword>
<accession>A0AAW1UKI4</accession>
<evidence type="ECO:0000256" key="8">
    <source>
        <dbReference type="ARBA" id="ARBA00023224"/>
    </source>
</evidence>
<dbReference type="Gene3D" id="1.20.1070.10">
    <property type="entry name" value="Rhodopsin 7-helix transmembrane proteins"/>
    <property type="match status" value="1"/>
</dbReference>
<evidence type="ECO:0000256" key="4">
    <source>
        <dbReference type="ARBA" id="ARBA00023040"/>
    </source>
</evidence>
<evidence type="ECO:0000256" key="2">
    <source>
        <dbReference type="ARBA" id="ARBA00022692"/>
    </source>
</evidence>
<dbReference type="AlphaFoldDB" id="A0AAW1UKI4"/>
<dbReference type="GO" id="GO:0004930">
    <property type="term" value="F:G protein-coupled receptor activity"/>
    <property type="evidence" value="ECO:0007669"/>
    <property type="project" value="UniProtKB-KW"/>
</dbReference>
<dbReference type="EMBL" id="JARQZJ010000063">
    <property type="protein sequence ID" value="KAK9879914.1"/>
    <property type="molecule type" value="Genomic_DNA"/>
</dbReference>
<evidence type="ECO:0000256" key="9">
    <source>
        <dbReference type="SAM" id="Phobius"/>
    </source>
</evidence>
<comment type="caution">
    <text evidence="10">The sequence shown here is derived from an EMBL/GenBank/DDBJ whole genome shotgun (WGS) entry which is preliminary data.</text>
</comment>
<protein>
    <submittedName>
        <fullName evidence="10">Uncharacterized protein</fullName>
    </submittedName>
</protein>
<organism evidence="10 11">
    <name type="scientific">Henosepilachna vigintioctopunctata</name>
    <dbReference type="NCBI Taxonomy" id="420089"/>
    <lineage>
        <taxon>Eukaryota</taxon>
        <taxon>Metazoa</taxon>
        <taxon>Ecdysozoa</taxon>
        <taxon>Arthropoda</taxon>
        <taxon>Hexapoda</taxon>
        <taxon>Insecta</taxon>
        <taxon>Pterygota</taxon>
        <taxon>Neoptera</taxon>
        <taxon>Endopterygota</taxon>
        <taxon>Coleoptera</taxon>
        <taxon>Polyphaga</taxon>
        <taxon>Cucujiformia</taxon>
        <taxon>Coccinelloidea</taxon>
        <taxon>Coccinellidae</taxon>
        <taxon>Epilachninae</taxon>
        <taxon>Epilachnini</taxon>
        <taxon>Henosepilachna</taxon>
    </lineage>
</organism>
<name>A0AAW1UKI4_9CUCU</name>
<keyword evidence="5 9" id="KW-0472">Membrane</keyword>
<gene>
    <name evidence="10" type="ORF">WA026_008417</name>
</gene>
<dbReference type="SUPFAM" id="SSF81321">
    <property type="entry name" value="Family A G protein-coupled receptor-like"/>
    <property type="match status" value="1"/>
</dbReference>
<keyword evidence="7" id="KW-0325">Glycoprotein</keyword>
<keyword evidence="4" id="KW-0297">G-protein coupled receptor</keyword>
<dbReference type="Proteomes" id="UP001431783">
    <property type="component" value="Unassembled WGS sequence"/>
</dbReference>
<keyword evidence="8" id="KW-0807">Transducer</keyword>
<comment type="subcellular location">
    <subcellularLocation>
        <location evidence="1">Membrane</location>
        <topology evidence="1">Multi-pass membrane protein</topology>
    </subcellularLocation>
</comment>
<keyword evidence="11" id="KW-1185">Reference proteome</keyword>
<keyword evidence="3 9" id="KW-1133">Transmembrane helix</keyword>
<sequence length="185" mass="21324">MSIDANYQSWKEIDLSDFSSYNIYVHPNVLFLVQDDDTVNVTSFVDIDDFEAYTTSSASATTHQEQQCPWKCELIKEAGYVVYSALGSFYLPMFVMLFFYWRIYKAAVRTTRAINQGFRTTKGEKINMGLLQISNIGTIVSTEDESSQEDDVEVENMKKKVRQRKSLLQVENEPTTKEMFKQLLG</sequence>
<evidence type="ECO:0000256" key="6">
    <source>
        <dbReference type="ARBA" id="ARBA00023170"/>
    </source>
</evidence>
<keyword evidence="6" id="KW-0675">Receptor</keyword>
<evidence type="ECO:0000256" key="7">
    <source>
        <dbReference type="ARBA" id="ARBA00023180"/>
    </source>
</evidence>
<dbReference type="InterPro" id="IPR000276">
    <property type="entry name" value="GPCR_Rhodpsn"/>
</dbReference>
<evidence type="ECO:0000256" key="5">
    <source>
        <dbReference type="ARBA" id="ARBA00023136"/>
    </source>
</evidence>
<dbReference type="PANTHER" id="PTHR24248:SF174">
    <property type="entry name" value="TYRAMINE_OCTOPAMINE RECEPTOR"/>
    <property type="match status" value="1"/>
</dbReference>
<feature type="transmembrane region" description="Helical" evidence="9">
    <location>
        <begin position="80"/>
        <end position="101"/>
    </location>
</feature>
<evidence type="ECO:0000313" key="10">
    <source>
        <dbReference type="EMBL" id="KAK9879914.1"/>
    </source>
</evidence>
<dbReference type="Pfam" id="PF00001">
    <property type="entry name" value="7tm_1"/>
    <property type="match status" value="1"/>
</dbReference>